<protein>
    <recommendedName>
        <fullName evidence="8">Cardiolipin synthase</fullName>
        <ecNumber evidence="8">2.7.8.-</ecNumber>
    </recommendedName>
</protein>
<evidence type="ECO:0000256" key="3">
    <source>
        <dbReference type="ARBA" id="ARBA00022679"/>
    </source>
</evidence>
<evidence type="ECO:0000256" key="8">
    <source>
        <dbReference type="NCBIfam" id="TIGR04265"/>
    </source>
</evidence>
<evidence type="ECO:0000259" key="9">
    <source>
        <dbReference type="PROSITE" id="PS50035"/>
    </source>
</evidence>
<proteinExistence type="predicted"/>
<dbReference type="InterPro" id="IPR001736">
    <property type="entry name" value="PLipase_D/transphosphatidylase"/>
</dbReference>
<dbReference type="Pfam" id="PF13091">
    <property type="entry name" value="PLDc_2"/>
    <property type="match status" value="2"/>
</dbReference>
<feature type="domain" description="PLD phosphodiesterase" evidence="9">
    <location>
        <begin position="310"/>
        <end position="337"/>
    </location>
</feature>
<organism evidence="10 11">
    <name type="scientific">Bacillus suaedaesalsae</name>
    <dbReference type="NCBI Taxonomy" id="2810349"/>
    <lineage>
        <taxon>Bacteria</taxon>
        <taxon>Bacillati</taxon>
        <taxon>Bacillota</taxon>
        <taxon>Bacilli</taxon>
        <taxon>Bacillales</taxon>
        <taxon>Bacillaceae</taxon>
        <taxon>Bacillus</taxon>
    </lineage>
</organism>
<evidence type="ECO:0000256" key="2">
    <source>
        <dbReference type="ARBA" id="ARBA00022475"/>
    </source>
</evidence>
<dbReference type="NCBIfam" id="TIGR04265">
    <property type="entry name" value="bac_cardiolipin"/>
    <property type="match status" value="1"/>
</dbReference>
<evidence type="ECO:0000313" key="10">
    <source>
        <dbReference type="EMBL" id="MBM6616786.1"/>
    </source>
</evidence>
<keyword evidence="6" id="KW-1133">Transmembrane helix</keyword>
<dbReference type="InterPro" id="IPR025202">
    <property type="entry name" value="PLD-like_dom"/>
</dbReference>
<dbReference type="PANTHER" id="PTHR21248:SF7">
    <property type="entry name" value="MINOR CARDIOLIPIN SYNTHASE CLSB"/>
    <property type="match status" value="1"/>
</dbReference>
<keyword evidence="4" id="KW-0812">Transmembrane</keyword>
<evidence type="ECO:0000256" key="6">
    <source>
        <dbReference type="ARBA" id="ARBA00022989"/>
    </source>
</evidence>
<dbReference type="CDD" id="cd09110">
    <property type="entry name" value="PLDc_CLS_1"/>
    <property type="match status" value="1"/>
</dbReference>
<evidence type="ECO:0000256" key="4">
    <source>
        <dbReference type="ARBA" id="ARBA00022692"/>
    </source>
</evidence>
<dbReference type="PANTHER" id="PTHR21248">
    <property type="entry name" value="CARDIOLIPIN SYNTHASE"/>
    <property type="match status" value="1"/>
</dbReference>
<name>A0ABS2DED7_9BACI</name>
<keyword evidence="2" id="KW-1003">Cell membrane</keyword>
<dbReference type="Gene3D" id="3.30.870.10">
    <property type="entry name" value="Endonuclease Chain A"/>
    <property type="match status" value="2"/>
</dbReference>
<dbReference type="EMBL" id="JAFELM010000016">
    <property type="protein sequence ID" value="MBM6616786.1"/>
    <property type="molecule type" value="Genomic_DNA"/>
</dbReference>
<evidence type="ECO:0000256" key="7">
    <source>
        <dbReference type="ARBA" id="ARBA00023136"/>
    </source>
</evidence>
<dbReference type="SMART" id="SM00155">
    <property type="entry name" value="PLDc"/>
    <property type="match status" value="2"/>
</dbReference>
<keyword evidence="5" id="KW-0677">Repeat</keyword>
<dbReference type="InterPro" id="IPR022924">
    <property type="entry name" value="Cardiolipin_synthase"/>
</dbReference>
<evidence type="ECO:0000256" key="1">
    <source>
        <dbReference type="ARBA" id="ARBA00004236"/>
    </source>
</evidence>
<keyword evidence="11" id="KW-1185">Reference proteome</keyword>
<keyword evidence="7" id="KW-0472">Membrane</keyword>
<sequence length="397" mass="46256">MAIFFLVLLIIFIWMIVDYKLGRFFHIRRMKKRSYPTRKSDIALFITGQKLYDDLFYEIKNAKKHIHILFYIVKDDNISNTFLELLMDKAKQDVEVRLLLDRIGSVNLTKLMIQKLKDSGVQFSFCHVPKLPFIVYSINERNHRKIAVIDGKTGYVGGFNIGKEYLGQDPKLGDWRDYHLRIVGEGVQDLQTQFLQDWKKATKENALDNDAYFPQQLPGKHEHSIVPTHGVFLQDVFIDLIRGAKSEIIIGTPYFIPSRKLFNEILQAAKRGVNVHVIVPMRADHPFVKEAAIPYFKPLLQAGCNVYRYYYGFFHAKVIVVDGEICDIGTANFDKRSLFLNHEINCIITDRPFIDEVRESLLRDIDFSEKVTMDFLQNRSILQRLKEVFSKLISKLL</sequence>
<reference evidence="10 11" key="1">
    <citation type="submission" date="2021-02" db="EMBL/GenBank/DDBJ databases">
        <title>Bacillus sp. RD4P76, an endophyte from a halophyte.</title>
        <authorList>
            <person name="Sun J.-Q."/>
        </authorList>
    </citation>
    <scope>NUCLEOTIDE SEQUENCE [LARGE SCALE GENOMIC DNA]</scope>
    <source>
        <strain evidence="10 11">RD4P76</strain>
    </source>
</reference>
<gene>
    <name evidence="10" type="primary">cls</name>
    <name evidence="10" type="ORF">JR050_03705</name>
</gene>
<keyword evidence="3" id="KW-0808">Transferase</keyword>
<evidence type="ECO:0000313" key="11">
    <source>
        <dbReference type="Proteomes" id="UP001518925"/>
    </source>
</evidence>
<comment type="caution">
    <text evidence="10">The sequence shown here is derived from an EMBL/GenBank/DDBJ whole genome shotgun (WGS) entry which is preliminary data.</text>
</comment>
<dbReference type="CDD" id="cd09112">
    <property type="entry name" value="PLDc_CLS_2"/>
    <property type="match status" value="1"/>
</dbReference>
<feature type="domain" description="PLD phosphodiesterase" evidence="9">
    <location>
        <begin position="138"/>
        <end position="165"/>
    </location>
</feature>
<accession>A0ABS2DED7</accession>
<dbReference type="PROSITE" id="PS50035">
    <property type="entry name" value="PLD"/>
    <property type="match status" value="2"/>
</dbReference>
<dbReference type="SUPFAM" id="SSF56024">
    <property type="entry name" value="Phospholipase D/nuclease"/>
    <property type="match status" value="2"/>
</dbReference>
<evidence type="ECO:0000256" key="5">
    <source>
        <dbReference type="ARBA" id="ARBA00022737"/>
    </source>
</evidence>
<comment type="subcellular location">
    <subcellularLocation>
        <location evidence="1">Cell membrane</location>
    </subcellularLocation>
</comment>
<dbReference type="EC" id="2.7.8.-" evidence="8"/>
<dbReference type="Proteomes" id="UP001518925">
    <property type="component" value="Unassembled WGS sequence"/>
</dbReference>